<evidence type="ECO:0000256" key="1">
    <source>
        <dbReference type="ARBA" id="ARBA00004141"/>
    </source>
</evidence>
<dbReference type="AlphaFoldDB" id="A0A5B0M2I5"/>
<evidence type="ECO:0000313" key="10">
    <source>
        <dbReference type="Proteomes" id="UP000325313"/>
    </source>
</evidence>
<evidence type="ECO:0000256" key="3">
    <source>
        <dbReference type="ARBA" id="ARBA00022989"/>
    </source>
</evidence>
<sequence length="166" mass="19213">MDVDDSGSGKVLKWLLNSSSITWLIMWWSVLLTYIRFYHGLKHIKLDRNTLAYRAPFQPWLSYFGFTMTSLMMIFNCSDLVLNPESSSVGDFISIYLPFPTFALLFIGWKIFHKTTWVRVDQMDFHKEISESNQMDTAEKEDEARLGLCKKNETIAAPEGGRSIPK</sequence>
<keyword evidence="4 5" id="KW-0472">Membrane</keyword>
<reference evidence="9 10" key="1">
    <citation type="submission" date="2019-05" db="EMBL/GenBank/DDBJ databases">
        <title>Emergence of the Ug99 lineage of the wheat stem rust pathogen through somatic hybridization.</title>
        <authorList>
            <person name="Li F."/>
            <person name="Upadhyaya N.M."/>
            <person name="Sperschneider J."/>
            <person name="Matny O."/>
            <person name="Nguyen-Phuc H."/>
            <person name="Mago R."/>
            <person name="Raley C."/>
            <person name="Miller M.E."/>
            <person name="Silverstein K.A.T."/>
            <person name="Henningsen E."/>
            <person name="Hirsch C.D."/>
            <person name="Visser B."/>
            <person name="Pretorius Z.A."/>
            <person name="Steffenson B.J."/>
            <person name="Schwessinger B."/>
            <person name="Dodds P.N."/>
            <person name="Figueroa M."/>
        </authorList>
    </citation>
    <scope>NUCLEOTIDE SEQUENCE [LARGE SCALE GENOMIC DNA]</scope>
    <source>
        <strain evidence="7">21-0</strain>
        <strain evidence="8 10">Ug99</strain>
    </source>
</reference>
<keyword evidence="2 5" id="KW-0812">Transmembrane</keyword>
<comment type="subcellular location">
    <subcellularLocation>
        <location evidence="1">Membrane</location>
        <topology evidence="1">Multi-pass membrane protein</topology>
    </subcellularLocation>
</comment>
<evidence type="ECO:0000313" key="7">
    <source>
        <dbReference type="EMBL" id="KAA1071327.1"/>
    </source>
</evidence>
<dbReference type="InterPro" id="IPR050524">
    <property type="entry name" value="APC_YAT"/>
</dbReference>
<dbReference type="InterPro" id="IPR004841">
    <property type="entry name" value="AA-permease/SLC12A_dom"/>
</dbReference>
<organism evidence="7 9">
    <name type="scientific">Puccinia graminis f. sp. tritici</name>
    <dbReference type="NCBI Taxonomy" id="56615"/>
    <lineage>
        <taxon>Eukaryota</taxon>
        <taxon>Fungi</taxon>
        <taxon>Dikarya</taxon>
        <taxon>Basidiomycota</taxon>
        <taxon>Pucciniomycotina</taxon>
        <taxon>Pucciniomycetes</taxon>
        <taxon>Pucciniales</taxon>
        <taxon>Pucciniaceae</taxon>
        <taxon>Puccinia</taxon>
    </lineage>
</organism>
<accession>A0A5B0M2I5</accession>
<gene>
    <name evidence="7" type="ORF">PGT21_003616</name>
    <name evidence="8" type="ORF">PGTUg99_005365</name>
</gene>
<dbReference type="GO" id="GO:0015171">
    <property type="term" value="F:amino acid transmembrane transporter activity"/>
    <property type="evidence" value="ECO:0007669"/>
    <property type="project" value="TreeGrafter"/>
</dbReference>
<dbReference type="OrthoDB" id="10062876at2759"/>
<dbReference type="PANTHER" id="PTHR43341">
    <property type="entry name" value="AMINO ACID PERMEASE"/>
    <property type="match status" value="1"/>
</dbReference>
<dbReference type="EMBL" id="VDEP01000015">
    <property type="protein sequence ID" value="KAA1136922.1"/>
    <property type="molecule type" value="Genomic_DNA"/>
</dbReference>
<name>A0A5B0M2I5_PUCGR</name>
<dbReference type="EMBL" id="VSWC01000170">
    <property type="protein sequence ID" value="KAA1071327.1"/>
    <property type="molecule type" value="Genomic_DNA"/>
</dbReference>
<dbReference type="Proteomes" id="UP000324748">
    <property type="component" value="Unassembled WGS sequence"/>
</dbReference>
<dbReference type="PANTHER" id="PTHR43341:SF4">
    <property type="entry name" value="ARGININE PERMEASE CAN1-RELATED"/>
    <property type="match status" value="1"/>
</dbReference>
<feature type="transmembrane region" description="Helical" evidence="5">
    <location>
        <begin position="20"/>
        <end position="39"/>
    </location>
</feature>
<dbReference type="Pfam" id="PF00324">
    <property type="entry name" value="AA_permease"/>
    <property type="match status" value="1"/>
</dbReference>
<keyword evidence="9" id="KW-1185">Reference proteome</keyword>
<evidence type="ECO:0000256" key="5">
    <source>
        <dbReference type="SAM" id="Phobius"/>
    </source>
</evidence>
<feature type="domain" description="Amino acid permease/ SLC12A" evidence="6">
    <location>
        <begin position="6"/>
        <end position="116"/>
    </location>
</feature>
<dbReference type="Proteomes" id="UP000325313">
    <property type="component" value="Unassembled WGS sequence"/>
</dbReference>
<dbReference type="GO" id="GO:0016020">
    <property type="term" value="C:membrane"/>
    <property type="evidence" value="ECO:0007669"/>
    <property type="project" value="UniProtKB-SubCell"/>
</dbReference>
<evidence type="ECO:0000256" key="4">
    <source>
        <dbReference type="ARBA" id="ARBA00023136"/>
    </source>
</evidence>
<evidence type="ECO:0000313" key="9">
    <source>
        <dbReference type="Proteomes" id="UP000324748"/>
    </source>
</evidence>
<evidence type="ECO:0000256" key="2">
    <source>
        <dbReference type="ARBA" id="ARBA00022692"/>
    </source>
</evidence>
<feature type="transmembrane region" description="Helical" evidence="5">
    <location>
        <begin position="93"/>
        <end position="112"/>
    </location>
</feature>
<proteinExistence type="predicted"/>
<evidence type="ECO:0000259" key="6">
    <source>
        <dbReference type="Pfam" id="PF00324"/>
    </source>
</evidence>
<comment type="caution">
    <text evidence="7">The sequence shown here is derived from an EMBL/GenBank/DDBJ whole genome shotgun (WGS) entry which is preliminary data.</text>
</comment>
<evidence type="ECO:0000313" key="8">
    <source>
        <dbReference type="EMBL" id="KAA1136922.1"/>
    </source>
</evidence>
<protein>
    <recommendedName>
        <fullName evidence="6">Amino acid permease/ SLC12A domain-containing protein</fullName>
    </recommendedName>
</protein>
<keyword evidence="3 5" id="KW-1133">Transmembrane helix</keyword>
<feature type="transmembrane region" description="Helical" evidence="5">
    <location>
        <begin position="60"/>
        <end position="81"/>
    </location>
</feature>